<reference evidence="2 3" key="1">
    <citation type="submission" date="2024-01" db="EMBL/GenBank/DDBJ databases">
        <title>The genomes of 5 underutilized Papilionoideae crops provide insights into root nodulation and disease resistanc.</title>
        <authorList>
            <person name="Yuan L."/>
        </authorList>
    </citation>
    <scope>NUCLEOTIDE SEQUENCE [LARGE SCALE GENOMIC DNA]</scope>
    <source>
        <strain evidence="2">ZHUSHIDOU_FW_LH</strain>
        <tissue evidence="2">Leaf</tissue>
    </source>
</reference>
<proteinExistence type="predicted"/>
<sequence>MTLGSKEMADENKESDSVHDKNTNTNGVVITVYVESVKTRKTRPHPHFIRPRVSETEGYDRRAQLLAHSRQLRNQGSENVPLPSNQSQTIIKSKLRDGCMKPGDKEVGGSESWFIRGRVPVHVSVSDSSSIANWYSGIYPPICQGKREFSTYGHDVIKHTRPGFKKKHLSKGQITITSAQSLN</sequence>
<feature type="region of interest" description="Disordered" evidence="1">
    <location>
        <begin position="1"/>
        <end position="24"/>
    </location>
</feature>
<organism evidence="2 3">
    <name type="scientific">Crotalaria pallida</name>
    <name type="common">Smooth rattlebox</name>
    <name type="synonym">Crotalaria striata</name>
    <dbReference type="NCBI Taxonomy" id="3830"/>
    <lineage>
        <taxon>Eukaryota</taxon>
        <taxon>Viridiplantae</taxon>
        <taxon>Streptophyta</taxon>
        <taxon>Embryophyta</taxon>
        <taxon>Tracheophyta</taxon>
        <taxon>Spermatophyta</taxon>
        <taxon>Magnoliopsida</taxon>
        <taxon>eudicotyledons</taxon>
        <taxon>Gunneridae</taxon>
        <taxon>Pentapetalae</taxon>
        <taxon>rosids</taxon>
        <taxon>fabids</taxon>
        <taxon>Fabales</taxon>
        <taxon>Fabaceae</taxon>
        <taxon>Papilionoideae</taxon>
        <taxon>50 kb inversion clade</taxon>
        <taxon>genistoids sensu lato</taxon>
        <taxon>core genistoids</taxon>
        <taxon>Crotalarieae</taxon>
        <taxon>Crotalaria</taxon>
    </lineage>
</organism>
<dbReference type="EMBL" id="JAYWIO010000002">
    <property type="protein sequence ID" value="KAK7282759.1"/>
    <property type="molecule type" value="Genomic_DNA"/>
</dbReference>
<gene>
    <name evidence="2" type="ORF">RIF29_11790</name>
</gene>
<evidence type="ECO:0000313" key="2">
    <source>
        <dbReference type="EMBL" id="KAK7282759.1"/>
    </source>
</evidence>
<accession>A0AAN9IMJ1</accession>
<protein>
    <submittedName>
        <fullName evidence="2">Uncharacterized protein</fullName>
    </submittedName>
</protein>
<evidence type="ECO:0000256" key="1">
    <source>
        <dbReference type="SAM" id="MobiDB-lite"/>
    </source>
</evidence>
<dbReference type="AlphaFoldDB" id="A0AAN9IMJ1"/>
<name>A0AAN9IMJ1_CROPI</name>
<feature type="compositionally biased region" description="Basic and acidic residues" evidence="1">
    <location>
        <begin position="7"/>
        <end position="22"/>
    </location>
</feature>
<keyword evidence="3" id="KW-1185">Reference proteome</keyword>
<dbReference type="Proteomes" id="UP001372338">
    <property type="component" value="Unassembled WGS sequence"/>
</dbReference>
<evidence type="ECO:0000313" key="3">
    <source>
        <dbReference type="Proteomes" id="UP001372338"/>
    </source>
</evidence>
<comment type="caution">
    <text evidence="2">The sequence shown here is derived from an EMBL/GenBank/DDBJ whole genome shotgun (WGS) entry which is preliminary data.</text>
</comment>